<name>A0A318T8N4_9HYPH</name>
<protein>
    <submittedName>
        <fullName evidence="2">Uncharacterized protein</fullName>
    </submittedName>
</protein>
<sequence length="241" mass="26743">MQGANETALSVTESRIFTRIFHVFLGVAVLSIIINIGGRYLGPIIAMGGHTDNTAIREIVIGNDVLAIPSNMIRFAAQRRDGVATRVDLYLKWPEMSGYSAKTRHDFNFTTMKRQILFLSIEGRTMSRDMSGRYLPIYSALIEQQGKPGPAGLTIHGFRPTSGYTDEELVVSPMEGDAPGFVARCLTTNAAKEIAAPCERDIQFGNGLQLFYRFPRDLLGQWQTLDESVRAFAAGHLVDRR</sequence>
<dbReference type="RefSeq" id="WP_110749168.1">
    <property type="nucleotide sequence ID" value="NZ_QJTF01000003.1"/>
</dbReference>
<dbReference type="OrthoDB" id="7959514at2"/>
<gene>
    <name evidence="2" type="ORF">C7477_103180</name>
</gene>
<proteinExistence type="predicted"/>
<dbReference type="AlphaFoldDB" id="A0A318T8N4"/>
<keyword evidence="1" id="KW-0812">Transmembrane</keyword>
<evidence type="ECO:0000256" key="1">
    <source>
        <dbReference type="SAM" id="Phobius"/>
    </source>
</evidence>
<organism evidence="2 3">
    <name type="scientific">Phyllobacterium leguminum</name>
    <dbReference type="NCBI Taxonomy" id="314237"/>
    <lineage>
        <taxon>Bacteria</taxon>
        <taxon>Pseudomonadati</taxon>
        <taxon>Pseudomonadota</taxon>
        <taxon>Alphaproteobacteria</taxon>
        <taxon>Hyphomicrobiales</taxon>
        <taxon>Phyllobacteriaceae</taxon>
        <taxon>Phyllobacterium</taxon>
    </lineage>
</organism>
<keyword evidence="3" id="KW-1185">Reference proteome</keyword>
<keyword evidence="1" id="KW-1133">Transmembrane helix</keyword>
<accession>A0A318T8N4</accession>
<feature type="transmembrane region" description="Helical" evidence="1">
    <location>
        <begin position="20"/>
        <end position="38"/>
    </location>
</feature>
<evidence type="ECO:0000313" key="3">
    <source>
        <dbReference type="Proteomes" id="UP000247454"/>
    </source>
</evidence>
<evidence type="ECO:0000313" key="2">
    <source>
        <dbReference type="EMBL" id="PYE89671.1"/>
    </source>
</evidence>
<dbReference type="Proteomes" id="UP000247454">
    <property type="component" value="Unassembled WGS sequence"/>
</dbReference>
<comment type="caution">
    <text evidence="2">The sequence shown here is derived from an EMBL/GenBank/DDBJ whole genome shotgun (WGS) entry which is preliminary data.</text>
</comment>
<reference evidence="2 3" key="1">
    <citation type="submission" date="2018-06" db="EMBL/GenBank/DDBJ databases">
        <title>Genomic Encyclopedia of Type Strains, Phase III (KMG-III): the genomes of soil and plant-associated and newly described type strains.</title>
        <authorList>
            <person name="Whitman W."/>
        </authorList>
    </citation>
    <scope>NUCLEOTIDE SEQUENCE [LARGE SCALE GENOMIC DNA]</scope>
    <source>
        <strain evidence="2 3">ORS 1419</strain>
    </source>
</reference>
<keyword evidence="1" id="KW-0472">Membrane</keyword>
<dbReference type="EMBL" id="QJTF01000003">
    <property type="protein sequence ID" value="PYE89671.1"/>
    <property type="molecule type" value="Genomic_DNA"/>
</dbReference>